<organism evidence="2 4">
    <name type="scientific">Rotaria sordida</name>
    <dbReference type="NCBI Taxonomy" id="392033"/>
    <lineage>
        <taxon>Eukaryota</taxon>
        <taxon>Metazoa</taxon>
        <taxon>Spiralia</taxon>
        <taxon>Gnathifera</taxon>
        <taxon>Rotifera</taxon>
        <taxon>Eurotatoria</taxon>
        <taxon>Bdelloidea</taxon>
        <taxon>Philodinida</taxon>
        <taxon>Philodinidae</taxon>
        <taxon>Rotaria</taxon>
    </lineage>
</organism>
<feature type="signal peptide" evidence="1">
    <location>
        <begin position="1"/>
        <end position="21"/>
    </location>
</feature>
<evidence type="ECO:0000313" key="2">
    <source>
        <dbReference type="EMBL" id="CAF0806324.1"/>
    </source>
</evidence>
<dbReference type="EMBL" id="CAJNOU010000016">
    <property type="protein sequence ID" value="CAF0806324.1"/>
    <property type="molecule type" value="Genomic_DNA"/>
</dbReference>
<dbReference type="AlphaFoldDB" id="A0A813T8T8"/>
<gene>
    <name evidence="3" type="ORF">FNK824_LOCUS23581</name>
    <name evidence="2" type="ORF">SEV965_LOCUS891</name>
</gene>
<keyword evidence="1" id="KW-0732">Signal</keyword>
<protein>
    <submittedName>
        <fullName evidence="2">Uncharacterized protein</fullName>
    </submittedName>
</protein>
<reference evidence="2" key="1">
    <citation type="submission" date="2021-02" db="EMBL/GenBank/DDBJ databases">
        <authorList>
            <person name="Nowell W R."/>
        </authorList>
    </citation>
    <scope>NUCLEOTIDE SEQUENCE</scope>
</reference>
<evidence type="ECO:0000313" key="3">
    <source>
        <dbReference type="EMBL" id="CAF3957382.1"/>
    </source>
</evidence>
<dbReference type="Proteomes" id="UP000663874">
    <property type="component" value="Unassembled WGS sequence"/>
</dbReference>
<comment type="caution">
    <text evidence="2">The sequence shown here is derived from an EMBL/GenBank/DDBJ whole genome shotgun (WGS) entry which is preliminary data.</text>
</comment>
<evidence type="ECO:0000313" key="4">
    <source>
        <dbReference type="Proteomes" id="UP000663889"/>
    </source>
</evidence>
<feature type="chain" id="PRO_5036223015" evidence="1">
    <location>
        <begin position="22"/>
        <end position="213"/>
    </location>
</feature>
<dbReference type="Proteomes" id="UP000663889">
    <property type="component" value="Unassembled WGS sequence"/>
</dbReference>
<accession>A0A813T8T8</accession>
<evidence type="ECO:0000256" key="1">
    <source>
        <dbReference type="SAM" id="SignalP"/>
    </source>
</evidence>
<sequence length="213" mass="22751">MYLISIVILSICLLNIVQVDSYQCSCSCCFGQGCQAPQLPDLVDAQQCTDTSCLEACNARYYQCNVSPPNGQAIGKCLTTTTTTTTNPPMIGGPYSCQCTCCNTGSYLCTPTFVGNTNAFACQVGACSIACTKQYPNVCVNNQFGQTQGSCLGIVTSTATIPNGSVRCGCSCQTSIGYHYYEMITMNGCSSCYSTCQSIQLQCYAHQTTYCMN</sequence>
<proteinExistence type="predicted"/>
<name>A0A813T8T8_9BILA</name>
<dbReference type="EMBL" id="CAJOBE010005026">
    <property type="protein sequence ID" value="CAF3957382.1"/>
    <property type="molecule type" value="Genomic_DNA"/>
</dbReference>